<gene>
    <name evidence="1" type="ORF">AL399_00840</name>
</gene>
<evidence type="ECO:0008006" key="3">
    <source>
        <dbReference type="Google" id="ProtNLM"/>
    </source>
</evidence>
<dbReference type="Pfam" id="PF13715">
    <property type="entry name" value="CarbopepD_reg_2"/>
    <property type="match status" value="1"/>
</dbReference>
<dbReference type="InterPro" id="IPR043741">
    <property type="entry name" value="DUF5686"/>
</dbReference>
<keyword evidence="2" id="KW-1185">Reference proteome</keyword>
<dbReference type="STRING" id="1702214.AL399_00840"/>
<accession>A0A0Q4B6Y6</accession>
<dbReference type="PATRIC" id="fig|1702214.3.peg.816"/>
<dbReference type="EMBL" id="LIIK01000002">
    <property type="protein sequence ID" value="KQM09618.1"/>
    <property type="molecule type" value="Genomic_DNA"/>
</dbReference>
<proteinExistence type="predicted"/>
<dbReference type="AlphaFoldDB" id="A0A0Q4B6Y6"/>
<dbReference type="InterPro" id="IPR008969">
    <property type="entry name" value="CarboxyPept-like_regulatory"/>
</dbReference>
<reference evidence="1" key="1">
    <citation type="submission" date="2015-08" db="EMBL/GenBank/DDBJ databases">
        <title>Candidatus Bacteriodes Periocalifornicus.</title>
        <authorList>
            <person name="McLean J.S."/>
            <person name="Kelley S."/>
        </authorList>
    </citation>
    <scope>NUCLEOTIDE SEQUENCE [LARGE SCALE GENOMIC DNA]</scope>
    <source>
        <strain evidence="1">12B</strain>
    </source>
</reference>
<organism evidence="1 2">
    <name type="scientific">Candidatus [Bacteroides] periocalifornicus</name>
    <dbReference type="NCBI Taxonomy" id="1702214"/>
    <lineage>
        <taxon>Bacteria</taxon>
        <taxon>Pseudomonadati</taxon>
        <taxon>Bacteroidota</taxon>
    </lineage>
</organism>
<protein>
    <recommendedName>
        <fullName evidence="3">Carboxypeptidase-like regulatory domain-containing protein</fullName>
    </recommendedName>
</protein>
<comment type="caution">
    <text evidence="1">The sequence shown here is derived from an EMBL/GenBank/DDBJ whole genome shotgun (WGS) entry which is preliminary data.</text>
</comment>
<dbReference type="Proteomes" id="UP000054172">
    <property type="component" value="Unassembled WGS sequence"/>
</dbReference>
<evidence type="ECO:0000313" key="1">
    <source>
        <dbReference type="EMBL" id="KQM09618.1"/>
    </source>
</evidence>
<dbReference type="Gene3D" id="2.60.40.1120">
    <property type="entry name" value="Carboxypeptidase-like, regulatory domain"/>
    <property type="match status" value="1"/>
</dbReference>
<sequence length="842" mass="96231">MLLLESNAPFTAKHSVMRRCVALAMCLLLYLAVGQHAALGQKTRIKGLVTDSATSLPIPFASLSLKGSTAGTITTDLGTYVLETRQPGDTLVIACVGYYPKTARIKPGHFQELNISLAPQTIDMEEVVVRPDRNPALRMHDSIVAHKPLNNPDRLESYSARVYNRLEIDLSRVDTALFRKGAMKQLAFVKNHLDTNASTGKSFLPIFITEAISQHYHRPGVGADRELILASKLSGVENEGMAEFTGAMRQKFNIYDNYIRIFNQGLISPINDNGKLFYDYFLVDSGVRAGHWCYQLSFRPKRKYEPSFRGYLWVADSSYALVEAKYELSKEVNLNFVHYVSGEESYSEVKPGVWFPKSKYFFADINIAELGIGAFGHKTVVYDSVRLDSDVPRWLARENAQVVVADTALDMRDALWDSIRPLPLSVREKGIYTMVDSVKQLPLYRTAYDLGLMLTEYYYPLGCIDLGPYQRLVSKNPIEGWRTVLGIRTNKKLTRHVQLAAMGAYGFTDKRFKWRTSALWVAKRHPWRTLEAAWWHDMELLGRSPRSLTQDNILTTILREKWNYRLTLVDRLSLTYFHEFWNGLSGQIMLETRRIHTTPYVEFARSSGLKYPFINDARVEVELRWKHFETFITNTFYRRSLGSNYPEVLLAITGGLWQLPAPAQPNSFSTTLHPYGQVQLTLRQKVQLPPTGYSWILLEGGAIVGRVPYPLLELHEGNRTYAIRRFGFSMLDYYEFASDRWIQLLWEHHFMGLLFNHIPWVRRIGLREVVSGKMLAGTARYGSLHYFTPPEGLGTVGWKPYAEVSAGVENIFKVLRIEAVYRFGHLYTPGRWAVRAGLALQF</sequence>
<name>A0A0Q4B6Y6_9BACT</name>
<evidence type="ECO:0000313" key="2">
    <source>
        <dbReference type="Proteomes" id="UP000054172"/>
    </source>
</evidence>
<dbReference type="SUPFAM" id="SSF49464">
    <property type="entry name" value="Carboxypeptidase regulatory domain-like"/>
    <property type="match status" value="1"/>
</dbReference>
<dbReference type="Pfam" id="PF18939">
    <property type="entry name" value="DUF5686"/>
    <property type="match status" value="1"/>
</dbReference>